<accession>A0A0C3DGT8</accession>
<sequence length="142" mass="15927">MIHATPSWQGGHLCYNCVFVAKGGMDTDDFHSLLVARVCLFFSCVHTGHLYSCALVNWFVPIAEELDELTGMWVMAPAVDNDRHCIQLVILLDSVVQGVHLIGVYGSELIPVDLHKFSESLDAFKAYYVNKYIDHHANTLVF</sequence>
<protein>
    <submittedName>
        <fullName evidence="1">Uncharacterized protein</fullName>
    </submittedName>
</protein>
<reference evidence="2" key="2">
    <citation type="submission" date="2015-01" db="EMBL/GenBank/DDBJ databases">
        <title>Evolutionary Origins and Diversification of the Mycorrhizal Mutualists.</title>
        <authorList>
            <consortium name="DOE Joint Genome Institute"/>
            <consortium name="Mycorrhizal Genomics Consortium"/>
            <person name="Kohler A."/>
            <person name="Kuo A."/>
            <person name="Nagy L.G."/>
            <person name="Floudas D."/>
            <person name="Copeland A."/>
            <person name="Barry K.W."/>
            <person name="Cichocki N."/>
            <person name="Veneault-Fourrey C."/>
            <person name="LaButti K."/>
            <person name="Lindquist E.A."/>
            <person name="Lipzen A."/>
            <person name="Lundell T."/>
            <person name="Morin E."/>
            <person name="Murat C."/>
            <person name="Riley R."/>
            <person name="Ohm R."/>
            <person name="Sun H."/>
            <person name="Tunlid A."/>
            <person name="Henrissat B."/>
            <person name="Grigoriev I.V."/>
            <person name="Hibbett D.S."/>
            <person name="Martin F."/>
        </authorList>
    </citation>
    <scope>NUCLEOTIDE SEQUENCE [LARGE SCALE GENOMIC DNA]</scope>
    <source>
        <strain evidence="2">Foug A</strain>
    </source>
</reference>
<dbReference type="AlphaFoldDB" id="A0A0C3DGT8"/>
<reference evidence="1 2" key="1">
    <citation type="submission" date="2014-04" db="EMBL/GenBank/DDBJ databases">
        <authorList>
            <consortium name="DOE Joint Genome Institute"/>
            <person name="Kuo A."/>
            <person name="Kohler A."/>
            <person name="Nagy L.G."/>
            <person name="Floudas D."/>
            <person name="Copeland A."/>
            <person name="Barry K.W."/>
            <person name="Cichocki N."/>
            <person name="Veneault-Fourrey C."/>
            <person name="LaButti K."/>
            <person name="Lindquist E.A."/>
            <person name="Lipzen A."/>
            <person name="Lundell T."/>
            <person name="Morin E."/>
            <person name="Murat C."/>
            <person name="Sun H."/>
            <person name="Tunlid A."/>
            <person name="Henrissat B."/>
            <person name="Grigoriev I.V."/>
            <person name="Hibbett D.S."/>
            <person name="Martin F."/>
            <person name="Nordberg H.P."/>
            <person name="Cantor M.N."/>
            <person name="Hua S.X."/>
        </authorList>
    </citation>
    <scope>NUCLEOTIDE SEQUENCE [LARGE SCALE GENOMIC DNA]</scope>
    <source>
        <strain evidence="1 2">Foug A</strain>
    </source>
</reference>
<proteinExistence type="predicted"/>
<dbReference type="Proteomes" id="UP000053989">
    <property type="component" value="Unassembled WGS sequence"/>
</dbReference>
<evidence type="ECO:0000313" key="1">
    <source>
        <dbReference type="EMBL" id="KIM55301.1"/>
    </source>
</evidence>
<keyword evidence="2" id="KW-1185">Reference proteome</keyword>
<dbReference type="InParanoid" id="A0A0C3DGT8"/>
<gene>
    <name evidence="1" type="ORF">SCLCIDRAFT_134944</name>
</gene>
<organism evidence="1 2">
    <name type="scientific">Scleroderma citrinum Foug A</name>
    <dbReference type="NCBI Taxonomy" id="1036808"/>
    <lineage>
        <taxon>Eukaryota</taxon>
        <taxon>Fungi</taxon>
        <taxon>Dikarya</taxon>
        <taxon>Basidiomycota</taxon>
        <taxon>Agaricomycotina</taxon>
        <taxon>Agaricomycetes</taxon>
        <taxon>Agaricomycetidae</taxon>
        <taxon>Boletales</taxon>
        <taxon>Sclerodermatineae</taxon>
        <taxon>Sclerodermataceae</taxon>
        <taxon>Scleroderma</taxon>
    </lineage>
</organism>
<dbReference type="EMBL" id="KN822137">
    <property type="protein sequence ID" value="KIM55301.1"/>
    <property type="molecule type" value="Genomic_DNA"/>
</dbReference>
<dbReference type="HOGENOM" id="CLU_006344_16_0_1"/>
<dbReference type="OrthoDB" id="3187773at2759"/>
<name>A0A0C3DGT8_9AGAM</name>
<dbReference type="STRING" id="1036808.A0A0C3DGT8"/>
<evidence type="ECO:0000313" key="2">
    <source>
        <dbReference type="Proteomes" id="UP000053989"/>
    </source>
</evidence>